<keyword evidence="6" id="KW-1185">Reference proteome</keyword>
<dbReference type="GO" id="GO:1901135">
    <property type="term" value="P:carbohydrate derivative metabolic process"/>
    <property type="evidence" value="ECO:0007669"/>
    <property type="project" value="InterPro"/>
</dbReference>
<dbReference type="GO" id="GO:0004476">
    <property type="term" value="F:mannose-6-phosphate isomerase activity"/>
    <property type="evidence" value="ECO:0007669"/>
    <property type="project" value="InterPro"/>
</dbReference>
<name>A0A1B1NAI7_9MICO</name>
<evidence type="ECO:0000313" key="5">
    <source>
        <dbReference type="EMBL" id="ANS78421.1"/>
    </source>
</evidence>
<sequence>MPYIDEALLDDPEELQRKDSRDTLRALASAGAQVREAMTLAEEAGIDRLASTDRPRSVLVAAIGGSSIVADVLELLAEPGSPVPVQARRNLPLPGWVGPMDLVVAVSLSGRAPGPLAVAAEAARRGAMLLTVGADDSPLAQVCRSARGVHVGVGAGGRTSSRTALWTLLAPVLLGADRLGLLDAPVDVLHAVAERLDLRAEQFRPSSDAFVNPAKILAVQLAETVPVVLGDGPLGGVAAARAASMLARTARIPATFGELPDAASGIVACFDGPYTAIGGRRAGTYDDARIRLGDIDTSGWEPHHFAEPEGELMERPRGPESGPGRGDDIFADPYLDGPAPPRLGLLMLRDAAVSPATPESVQAEALTDAVLTTAREAGARVMEVQAEEGAPIVRLADHVAALDFAATYLAIGLGLDPSVSPHVADLRDRTR</sequence>
<dbReference type="GO" id="GO:0097367">
    <property type="term" value="F:carbohydrate derivative binding"/>
    <property type="evidence" value="ECO:0007669"/>
    <property type="project" value="InterPro"/>
</dbReference>
<dbReference type="PROSITE" id="PS51464">
    <property type="entry name" value="SIS"/>
    <property type="match status" value="1"/>
</dbReference>
<dbReference type="SUPFAM" id="SSF53697">
    <property type="entry name" value="SIS domain"/>
    <property type="match status" value="1"/>
</dbReference>
<dbReference type="STRING" id="1758689.SGUI_1025"/>
<dbReference type="OrthoDB" id="5241724at2"/>
<feature type="compositionally biased region" description="Basic and acidic residues" evidence="3">
    <location>
        <begin position="309"/>
        <end position="318"/>
    </location>
</feature>
<proteinExistence type="inferred from homology"/>
<dbReference type="InterPro" id="IPR019490">
    <property type="entry name" value="Glu6P/Mann6P_isomerase_C"/>
</dbReference>
<evidence type="ECO:0000259" key="4">
    <source>
        <dbReference type="PROSITE" id="PS51464"/>
    </source>
</evidence>
<protein>
    <submittedName>
        <fullName evidence="5">Regulator of the mannose operon, ManO</fullName>
    </submittedName>
</protein>
<evidence type="ECO:0000256" key="2">
    <source>
        <dbReference type="ARBA" id="ARBA00023235"/>
    </source>
</evidence>
<dbReference type="GO" id="GO:0005975">
    <property type="term" value="P:carbohydrate metabolic process"/>
    <property type="evidence" value="ECO:0007669"/>
    <property type="project" value="InterPro"/>
</dbReference>
<dbReference type="PATRIC" id="fig|1758689.4.peg.1063"/>
<evidence type="ECO:0000256" key="1">
    <source>
        <dbReference type="ARBA" id="ARBA00010523"/>
    </source>
</evidence>
<organism evidence="5 6">
    <name type="scientific">Serinicoccus hydrothermalis</name>
    <dbReference type="NCBI Taxonomy" id="1758689"/>
    <lineage>
        <taxon>Bacteria</taxon>
        <taxon>Bacillati</taxon>
        <taxon>Actinomycetota</taxon>
        <taxon>Actinomycetes</taxon>
        <taxon>Micrococcales</taxon>
        <taxon>Ornithinimicrobiaceae</taxon>
        <taxon>Serinicoccus</taxon>
    </lineage>
</organism>
<dbReference type="Gene3D" id="3.40.50.10490">
    <property type="entry name" value="Glucose-6-phosphate isomerase like protein, domain 1"/>
    <property type="match status" value="2"/>
</dbReference>
<dbReference type="Proteomes" id="UP000092482">
    <property type="component" value="Chromosome"/>
</dbReference>
<dbReference type="InterPro" id="IPR046348">
    <property type="entry name" value="SIS_dom_sf"/>
</dbReference>
<dbReference type="KEGG" id="serj:SGUI_1025"/>
<dbReference type="RefSeq" id="WP_066637163.1">
    <property type="nucleotide sequence ID" value="NZ_CP014989.1"/>
</dbReference>
<reference evidence="5 6" key="1">
    <citation type="submission" date="2016-03" db="EMBL/GenBank/DDBJ databases">
        <title>Shallow-sea hydrothermal system.</title>
        <authorList>
            <person name="Tang K."/>
        </authorList>
    </citation>
    <scope>NUCLEOTIDE SEQUENCE [LARGE SCALE GENOMIC DNA]</scope>
    <source>
        <strain evidence="5 6">JLT9</strain>
    </source>
</reference>
<dbReference type="GO" id="GO:0004347">
    <property type="term" value="F:glucose-6-phosphate isomerase activity"/>
    <property type="evidence" value="ECO:0007669"/>
    <property type="project" value="InterPro"/>
</dbReference>
<feature type="region of interest" description="Disordered" evidence="3">
    <location>
        <begin position="309"/>
        <end position="330"/>
    </location>
</feature>
<gene>
    <name evidence="5" type="ORF">SGUI_1025</name>
</gene>
<dbReference type="Pfam" id="PF10432">
    <property type="entry name" value="bact-PGI_C"/>
    <property type="match status" value="1"/>
</dbReference>
<dbReference type="AlphaFoldDB" id="A0A1B1NAI7"/>
<evidence type="ECO:0000313" key="6">
    <source>
        <dbReference type="Proteomes" id="UP000092482"/>
    </source>
</evidence>
<evidence type="ECO:0000256" key="3">
    <source>
        <dbReference type="SAM" id="MobiDB-lite"/>
    </source>
</evidence>
<comment type="similarity">
    <text evidence="1">Belongs to the PGI/PMI family.</text>
</comment>
<dbReference type="EMBL" id="CP014989">
    <property type="protein sequence ID" value="ANS78421.1"/>
    <property type="molecule type" value="Genomic_DNA"/>
</dbReference>
<feature type="domain" description="SIS" evidence="4">
    <location>
        <begin position="45"/>
        <end position="181"/>
    </location>
</feature>
<accession>A0A1B1NAI7</accession>
<keyword evidence="2" id="KW-0413">Isomerase</keyword>
<dbReference type="InterPro" id="IPR001347">
    <property type="entry name" value="SIS_dom"/>
</dbReference>